<dbReference type="InterPro" id="IPR044925">
    <property type="entry name" value="His-Me_finger_sf"/>
</dbReference>
<gene>
    <name evidence="2" type="ORF">JOF45_002658</name>
</gene>
<dbReference type="Gene3D" id="3.90.75.20">
    <property type="match status" value="1"/>
</dbReference>
<dbReference type="InterPro" id="IPR003615">
    <property type="entry name" value="HNH_nuc"/>
</dbReference>
<evidence type="ECO:0000259" key="1">
    <source>
        <dbReference type="Pfam" id="PF13392"/>
    </source>
</evidence>
<dbReference type="EMBL" id="JAGINX010000002">
    <property type="protein sequence ID" value="MBP2319575.1"/>
    <property type="molecule type" value="Genomic_DNA"/>
</dbReference>
<keyword evidence="3" id="KW-1185">Reference proteome</keyword>
<feature type="domain" description="HNH nuclease" evidence="1">
    <location>
        <begin position="54"/>
        <end position="97"/>
    </location>
</feature>
<reference evidence="2 3" key="1">
    <citation type="submission" date="2021-03" db="EMBL/GenBank/DDBJ databases">
        <title>Sequencing the genomes of 1000 actinobacteria strains.</title>
        <authorList>
            <person name="Klenk H.-P."/>
        </authorList>
    </citation>
    <scope>NUCLEOTIDE SEQUENCE [LARGE SCALE GENOMIC DNA]</scope>
    <source>
        <strain evidence="2 3">DSM 12544</strain>
    </source>
</reference>
<accession>A0ABS4T543</accession>
<comment type="caution">
    <text evidence="2">The sequence shown here is derived from an EMBL/GenBank/DDBJ whole genome shotgun (WGS) entry which is preliminary data.</text>
</comment>
<name>A0ABS4T543_9MICC</name>
<sequence length="165" mass="18788">MTVPNPTAPKRRIFKSPEASFAHRTKREGDCLIWTGAIRPNGYGVIWDGQRVVRVHRWNYERHHGPIPAGTDLDHICGNRACANPVHLRVTTRKQNMENLRGAYRGNASGVRGVSRDGDKWRVRVKHNYREYYGGVYETIAEAEQAAIDLRNRLFTHNTADRAAA</sequence>
<protein>
    <recommendedName>
        <fullName evidence="1">HNH nuclease domain-containing protein</fullName>
    </recommendedName>
</protein>
<evidence type="ECO:0000313" key="2">
    <source>
        <dbReference type="EMBL" id="MBP2319575.1"/>
    </source>
</evidence>
<evidence type="ECO:0000313" key="3">
    <source>
        <dbReference type="Proteomes" id="UP001519331"/>
    </source>
</evidence>
<organism evidence="2 3">
    <name type="scientific">Nesterenkonia lacusekhoensis</name>
    <dbReference type="NCBI Taxonomy" id="150832"/>
    <lineage>
        <taxon>Bacteria</taxon>
        <taxon>Bacillati</taxon>
        <taxon>Actinomycetota</taxon>
        <taxon>Actinomycetes</taxon>
        <taxon>Micrococcales</taxon>
        <taxon>Micrococcaceae</taxon>
        <taxon>Nesterenkonia</taxon>
    </lineage>
</organism>
<proteinExistence type="predicted"/>
<dbReference type="Proteomes" id="UP001519331">
    <property type="component" value="Unassembled WGS sequence"/>
</dbReference>
<dbReference type="Pfam" id="PF13392">
    <property type="entry name" value="HNH_3"/>
    <property type="match status" value="1"/>
</dbReference>
<dbReference type="RefSeq" id="WP_210051533.1">
    <property type="nucleotide sequence ID" value="NZ_JAGINX010000002.1"/>
</dbReference>
<dbReference type="SUPFAM" id="SSF54060">
    <property type="entry name" value="His-Me finger endonucleases"/>
    <property type="match status" value="1"/>
</dbReference>